<dbReference type="EMBL" id="PIPN01000003">
    <property type="protein sequence ID" value="RUO30016.1"/>
    <property type="molecule type" value="Genomic_DNA"/>
</dbReference>
<accession>A0ABY0BZ91</accession>
<dbReference type="PANTHER" id="PTHR43245:SF58">
    <property type="entry name" value="BLL5923 PROTEIN"/>
    <property type="match status" value="1"/>
</dbReference>
<feature type="domain" description="NAD-dependent epimerase/dehydratase" evidence="1">
    <location>
        <begin position="4"/>
        <end position="218"/>
    </location>
</feature>
<dbReference type="Proteomes" id="UP000287410">
    <property type="component" value="Unassembled WGS sequence"/>
</dbReference>
<dbReference type="InterPro" id="IPR050177">
    <property type="entry name" value="Lipid_A_modif_metabolic_enz"/>
</dbReference>
<dbReference type="InterPro" id="IPR001509">
    <property type="entry name" value="Epimerase_deHydtase"/>
</dbReference>
<protein>
    <submittedName>
        <fullName evidence="2">UDP-glucose 4-epimerase</fullName>
    </submittedName>
</protein>
<dbReference type="Gene3D" id="3.40.50.720">
    <property type="entry name" value="NAD(P)-binding Rossmann-like Domain"/>
    <property type="match status" value="1"/>
</dbReference>
<dbReference type="InterPro" id="IPR036291">
    <property type="entry name" value="NAD(P)-bd_dom_sf"/>
</dbReference>
<dbReference type="SUPFAM" id="SSF51735">
    <property type="entry name" value="NAD(P)-binding Rossmann-fold domains"/>
    <property type="match status" value="1"/>
</dbReference>
<name>A0ABY0BZ91_9GAMM</name>
<organism evidence="2 3">
    <name type="scientific">Aliidiomarina sedimenti</name>
    <dbReference type="NCBI Taxonomy" id="1933879"/>
    <lineage>
        <taxon>Bacteria</taxon>
        <taxon>Pseudomonadati</taxon>
        <taxon>Pseudomonadota</taxon>
        <taxon>Gammaproteobacteria</taxon>
        <taxon>Alteromonadales</taxon>
        <taxon>Idiomarinaceae</taxon>
        <taxon>Aliidiomarina</taxon>
    </lineage>
</organism>
<sequence>MVNVLITGATGFIGSALKRELESHKGIYVIGTSQSKANDSIVKIGLEDKNWNSVLQNVDVVIHCAALAHVPLENDIYFREKVKSINVLAPCDIANQAKKNGVKRFIFLSSVKALADSTTNNFKLSVASEYHPEDLYGESKRDAEIALKNELSNSDMDLVIVRPPLVYGRGVKGNFRSLMKLADRNIPLPFKSVSNRRSLVSVDNLVDLIVTCVKYPSSLNETFLVSDDHDVSTKELLETLTQAYGKKPRLLPFPVSVMRVIAGLLGKKPVADRLFGNLQLDISYTKQTLNWQPPVPFEQAIRDCVKTDPDTLNQNNVTS</sequence>
<keyword evidence="3" id="KW-1185">Reference proteome</keyword>
<dbReference type="PANTHER" id="PTHR43245">
    <property type="entry name" value="BIFUNCTIONAL POLYMYXIN RESISTANCE PROTEIN ARNA"/>
    <property type="match status" value="1"/>
</dbReference>
<reference evidence="2 3" key="1">
    <citation type="journal article" date="2018" name="Front. Microbiol.">
        <title>Genome-Based Analysis Reveals the Taxonomy and Diversity of the Family Idiomarinaceae.</title>
        <authorList>
            <person name="Liu Y."/>
            <person name="Lai Q."/>
            <person name="Shao Z."/>
        </authorList>
    </citation>
    <scope>NUCLEOTIDE SEQUENCE [LARGE SCALE GENOMIC DNA]</scope>
    <source>
        <strain evidence="2 3">GBSy1</strain>
    </source>
</reference>
<gene>
    <name evidence="2" type="ORF">CWE12_08630</name>
</gene>
<evidence type="ECO:0000313" key="2">
    <source>
        <dbReference type="EMBL" id="RUO30016.1"/>
    </source>
</evidence>
<dbReference type="Pfam" id="PF01370">
    <property type="entry name" value="Epimerase"/>
    <property type="match status" value="1"/>
</dbReference>
<proteinExistence type="predicted"/>
<evidence type="ECO:0000313" key="3">
    <source>
        <dbReference type="Proteomes" id="UP000287410"/>
    </source>
</evidence>
<evidence type="ECO:0000259" key="1">
    <source>
        <dbReference type="Pfam" id="PF01370"/>
    </source>
</evidence>
<comment type="caution">
    <text evidence="2">The sequence shown here is derived from an EMBL/GenBank/DDBJ whole genome shotgun (WGS) entry which is preliminary data.</text>
</comment>